<dbReference type="EMBL" id="JGYK01000001">
    <property type="protein sequence ID" value="KFI40659.1"/>
    <property type="molecule type" value="Genomic_DNA"/>
</dbReference>
<evidence type="ECO:0000256" key="2">
    <source>
        <dbReference type="ARBA" id="ARBA00022679"/>
    </source>
</evidence>
<name>A0A086Z2A9_9BIFI</name>
<proteinExistence type="inferred from homology"/>
<dbReference type="InterPro" id="IPR029056">
    <property type="entry name" value="Ribokinase-like"/>
</dbReference>
<dbReference type="PATRIC" id="fig|1437605.7.peg.1055"/>
<evidence type="ECO:0000313" key="5">
    <source>
        <dbReference type="EMBL" id="KFI40659.1"/>
    </source>
</evidence>
<feature type="domain" description="Carbohydrate kinase PfkB" evidence="4">
    <location>
        <begin position="12"/>
        <end position="300"/>
    </location>
</feature>
<accession>A0A086Z2A9</accession>
<dbReference type="Pfam" id="PF00294">
    <property type="entry name" value="PfkB"/>
    <property type="match status" value="1"/>
</dbReference>
<evidence type="ECO:0000313" key="6">
    <source>
        <dbReference type="Proteomes" id="UP000029015"/>
    </source>
</evidence>
<protein>
    <submittedName>
        <fullName evidence="5">Kinase, PfkB family</fullName>
        <ecNumber evidence="5">2.7.1.92</ecNumber>
    </submittedName>
</protein>
<dbReference type="InterPro" id="IPR011611">
    <property type="entry name" value="PfkB_dom"/>
</dbReference>
<keyword evidence="2 5" id="KW-0808">Transferase</keyword>
<keyword evidence="6" id="KW-1185">Reference proteome</keyword>
<evidence type="ECO:0000256" key="1">
    <source>
        <dbReference type="ARBA" id="ARBA00010688"/>
    </source>
</evidence>
<evidence type="ECO:0000259" key="4">
    <source>
        <dbReference type="Pfam" id="PF00294"/>
    </source>
</evidence>
<dbReference type="GO" id="GO:0047590">
    <property type="term" value="F:5-dehydro-2-deoxygluconokinase activity"/>
    <property type="evidence" value="ECO:0007669"/>
    <property type="project" value="UniProtKB-EC"/>
</dbReference>
<comment type="similarity">
    <text evidence="1">Belongs to the carbohydrate kinase PfkB family.</text>
</comment>
<dbReference type="KEGG" id="bact:AB656_05145"/>
<evidence type="ECO:0000256" key="3">
    <source>
        <dbReference type="ARBA" id="ARBA00022777"/>
    </source>
</evidence>
<keyword evidence="3 5" id="KW-0418">Kinase</keyword>
<sequence length="318" mass="35231">MPTPTYDLSTIGEGQIRLTVNRGERLMNARSVRMNPACSEANVAGLLSELKRKTLWTSSLPEGDLGEYVLSEYRSVGVDLSTMVRKPTSRIALYFMEPGEPPMPANVIYDREYTPFRTTGIDEYDWDKILDTRLVFLTGITAALTDTTASVVSFAADEAEKRGVDVALDVNFRSKLWSGDQARKVLEPIAEKARILFCSIKDAKAVFGIEGTGEEVAEQLYQRFGNEYVVSTNHLDGPYLRDKNGLHKYTTTTVPVVDRPGAGDSFVSATLHGFLSGDVECGVKWGQKAAEFALTHMGDLTRMRPEELDIPMGDDINR</sequence>
<dbReference type="Proteomes" id="UP000029015">
    <property type="component" value="Unassembled WGS sequence"/>
</dbReference>
<dbReference type="InterPro" id="IPR052700">
    <property type="entry name" value="Carb_kinase_PfkB-like"/>
</dbReference>
<dbReference type="PANTHER" id="PTHR43320:SF2">
    <property type="entry name" value="2-DEHYDRO-3-DEOXYGLUCONOKINASE_2-DEHYDRO-3-DEOXYGALACTONOKINASE"/>
    <property type="match status" value="1"/>
</dbReference>
<dbReference type="Gene3D" id="3.40.1190.20">
    <property type="match status" value="1"/>
</dbReference>
<dbReference type="EC" id="2.7.1.92" evidence="5"/>
<reference evidence="5 6" key="1">
    <citation type="submission" date="2014-03" db="EMBL/GenBank/DDBJ databases">
        <title>Genomics of Bifidobacteria.</title>
        <authorList>
            <person name="Ventura M."/>
            <person name="Milani C."/>
            <person name="Lugli G.A."/>
        </authorList>
    </citation>
    <scope>NUCLEOTIDE SEQUENCE [LARGE SCALE GENOMIC DNA]</scope>
    <source>
        <strain evidence="5 6">DSM 22766</strain>
    </source>
</reference>
<gene>
    <name evidence="5" type="ORF">BACT_1363</name>
</gene>
<dbReference type="AlphaFoldDB" id="A0A086Z2A9"/>
<dbReference type="CDD" id="cd01166">
    <property type="entry name" value="KdgK"/>
    <property type="match status" value="1"/>
</dbReference>
<dbReference type="SUPFAM" id="SSF53613">
    <property type="entry name" value="Ribokinase-like"/>
    <property type="match status" value="1"/>
</dbReference>
<dbReference type="STRING" id="1437605.AB656_05145"/>
<dbReference type="PANTHER" id="PTHR43320">
    <property type="entry name" value="SUGAR KINASE"/>
    <property type="match status" value="1"/>
</dbReference>
<dbReference type="RefSeq" id="WP_033504006.1">
    <property type="nucleotide sequence ID" value="NZ_CP011786.1"/>
</dbReference>
<dbReference type="OrthoDB" id="9808601at2"/>
<comment type="caution">
    <text evidence="5">The sequence shown here is derived from an EMBL/GenBank/DDBJ whole genome shotgun (WGS) entry which is preliminary data.</text>
</comment>
<organism evidence="5 6">
    <name type="scientific">Bifidobacterium actinocoloniiforme DSM 22766</name>
    <dbReference type="NCBI Taxonomy" id="1437605"/>
    <lineage>
        <taxon>Bacteria</taxon>
        <taxon>Bacillati</taxon>
        <taxon>Actinomycetota</taxon>
        <taxon>Actinomycetes</taxon>
        <taxon>Bifidobacteriales</taxon>
        <taxon>Bifidobacteriaceae</taxon>
        <taxon>Bifidobacterium</taxon>
    </lineage>
</organism>
<dbReference type="eggNOG" id="COG0524">
    <property type="taxonomic scope" value="Bacteria"/>
</dbReference>